<organism evidence="3 4">
    <name type="scientific">Chlamydomonas reinhardtii</name>
    <name type="common">Chlamydomonas smithii</name>
    <dbReference type="NCBI Taxonomy" id="3055"/>
    <lineage>
        <taxon>Eukaryota</taxon>
        <taxon>Viridiplantae</taxon>
        <taxon>Chlorophyta</taxon>
        <taxon>core chlorophytes</taxon>
        <taxon>Chlorophyceae</taxon>
        <taxon>CS clade</taxon>
        <taxon>Chlamydomonadales</taxon>
        <taxon>Chlamydomonadaceae</taxon>
        <taxon>Chlamydomonas</taxon>
    </lineage>
</organism>
<keyword evidence="2" id="KW-0732">Signal</keyword>
<dbReference type="Gramene" id="PNW83925">
    <property type="protein sequence ID" value="PNW83925"/>
    <property type="gene ID" value="CHLRE_04g215200v5"/>
</dbReference>
<feature type="region of interest" description="Disordered" evidence="1">
    <location>
        <begin position="37"/>
        <end position="68"/>
    </location>
</feature>
<dbReference type="RefSeq" id="XP_042925103.1">
    <property type="nucleotide sequence ID" value="XM_043061683.1"/>
</dbReference>
<keyword evidence="4" id="KW-1185">Reference proteome</keyword>
<reference evidence="3 4" key="1">
    <citation type="journal article" date="2007" name="Science">
        <title>The Chlamydomonas genome reveals the evolution of key animal and plant functions.</title>
        <authorList>
            <person name="Merchant S.S."/>
            <person name="Prochnik S.E."/>
            <person name="Vallon O."/>
            <person name="Harris E.H."/>
            <person name="Karpowicz S.J."/>
            <person name="Witman G.B."/>
            <person name="Terry A."/>
            <person name="Salamov A."/>
            <person name="Fritz-Laylin L.K."/>
            <person name="Marechal-Drouard L."/>
            <person name="Marshall W.F."/>
            <person name="Qu L.H."/>
            <person name="Nelson D.R."/>
            <person name="Sanderfoot A.A."/>
            <person name="Spalding M.H."/>
            <person name="Kapitonov V.V."/>
            <person name="Ren Q."/>
            <person name="Ferris P."/>
            <person name="Lindquist E."/>
            <person name="Shapiro H."/>
            <person name="Lucas S.M."/>
            <person name="Grimwood J."/>
            <person name="Schmutz J."/>
            <person name="Cardol P."/>
            <person name="Cerutti H."/>
            <person name="Chanfreau G."/>
            <person name="Chen C.L."/>
            <person name="Cognat V."/>
            <person name="Croft M.T."/>
            <person name="Dent R."/>
            <person name="Dutcher S."/>
            <person name="Fernandez E."/>
            <person name="Fukuzawa H."/>
            <person name="Gonzalez-Ballester D."/>
            <person name="Gonzalez-Halphen D."/>
            <person name="Hallmann A."/>
            <person name="Hanikenne M."/>
            <person name="Hippler M."/>
            <person name="Inwood W."/>
            <person name="Jabbari K."/>
            <person name="Kalanon M."/>
            <person name="Kuras R."/>
            <person name="Lefebvre P.A."/>
            <person name="Lemaire S.D."/>
            <person name="Lobanov A.V."/>
            <person name="Lohr M."/>
            <person name="Manuell A."/>
            <person name="Meier I."/>
            <person name="Mets L."/>
            <person name="Mittag M."/>
            <person name="Mittelmeier T."/>
            <person name="Moroney J.V."/>
            <person name="Moseley J."/>
            <person name="Napoli C."/>
            <person name="Nedelcu A.M."/>
            <person name="Niyogi K."/>
            <person name="Novoselov S.V."/>
            <person name="Paulsen I.T."/>
            <person name="Pazour G."/>
            <person name="Purton S."/>
            <person name="Ral J.P."/>
            <person name="Riano-Pachon D.M."/>
            <person name="Riekhof W."/>
            <person name="Rymarquis L."/>
            <person name="Schroda M."/>
            <person name="Stern D."/>
            <person name="Umen J."/>
            <person name="Willows R."/>
            <person name="Wilson N."/>
            <person name="Zimmer S.L."/>
            <person name="Allmer J."/>
            <person name="Balk J."/>
            <person name="Bisova K."/>
            <person name="Chen C.J."/>
            <person name="Elias M."/>
            <person name="Gendler K."/>
            <person name="Hauser C."/>
            <person name="Lamb M.R."/>
            <person name="Ledford H."/>
            <person name="Long J.C."/>
            <person name="Minagawa J."/>
            <person name="Page M.D."/>
            <person name="Pan J."/>
            <person name="Pootakham W."/>
            <person name="Roje S."/>
            <person name="Rose A."/>
            <person name="Stahlberg E."/>
            <person name="Terauchi A.M."/>
            <person name="Yang P."/>
            <person name="Ball S."/>
            <person name="Bowler C."/>
            <person name="Dieckmann C.L."/>
            <person name="Gladyshev V.N."/>
            <person name="Green P."/>
            <person name="Jorgensen R."/>
            <person name="Mayfield S."/>
            <person name="Mueller-Roeber B."/>
            <person name="Rajamani S."/>
            <person name="Sayre R.T."/>
            <person name="Brokstein P."/>
            <person name="Dubchak I."/>
            <person name="Goodstein D."/>
            <person name="Hornick L."/>
            <person name="Huang Y.W."/>
            <person name="Jhaveri J."/>
            <person name="Luo Y."/>
            <person name="Martinez D."/>
            <person name="Ngau W.C."/>
            <person name="Otillar B."/>
            <person name="Poliakov A."/>
            <person name="Porter A."/>
            <person name="Szajkowski L."/>
            <person name="Werner G."/>
            <person name="Zhou K."/>
            <person name="Grigoriev I.V."/>
            <person name="Rokhsar D.S."/>
            <person name="Grossman A.R."/>
        </authorList>
    </citation>
    <scope>NUCLEOTIDE SEQUENCE [LARGE SCALE GENOMIC DNA]</scope>
    <source>
        <strain evidence="4">CC-503</strain>
    </source>
</reference>
<dbReference type="InParanoid" id="A0A2K3DTS2"/>
<dbReference type="KEGG" id="cre:CHLRE_04g215200v5"/>
<proteinExistence type="predicted"/>
<feature type="signal peptide" evidence="2">
    <location>
        <begin position="1"/>
        <end position="34"/>
    </location>
</feature>
<dbReference type="Proteomes" id="UP000006906">
    <property type="component" value="Chromosome 4"/>
</dbReference>
<feature type="region of interest" description="Disordered" evidence="1">
    <location>
        <begin position="132"/>
        <end position="159"/>
    </location>
</feature>
<evidence type="ECO:0000256" key="1">
    <source>
        <dbReference type="SAM" id="MobiDB-lite"/>
    </source>
</evidence>
<name>A0A2K3DTS2_CHLRE</name>
<dbReference type="AlphaFoldDB" id="A0A2K3DTS2"/>
<sequence>MASPRTARRAPAAAAVGACLVAWLLTSGVVVVDAARNLKDSSPPPSPAPPLTSFSGKSASPAAVADGSSSRVQVQAPFVNVDVDTKSGGGCVVIPGVGRLGWLDGCRRRQLLAAAVADASAGVISATADVQPAGGQGAASAATQAPGSSSSTPDTVAPAPVLAPAAAPSAAVLA</sequence>
<protein>
    <submittedName>
        <fullName evidence="3">Uncharacterized protein</fullName>
    </submittedName>
</protein>
<accession>A0A2K3DTS2</accession>
<feature type="chain" id="PRO_5014421261" evidence="2">
    <location>
        <begin position="35"/>
        <end position="174"/>
    </location>
</feature>
<dbReference type="GeneID" id="66053137"/>
<evidence type="ECO:0000256" key="2">
    <source>
        <dbReference type="SAM" id="SignalP"/>
    </source>
</evidence>
<dbReference type="EMBL" id="CM008965">
    <property type="protein sequence ID" value="PNW83925.1"/>
    <property type="molecule type" value="Genomic_DNA"/>
</dbReference>
<feature type="compositionally biased region" description="Low complexity" evidence="1">
    <location>
        <begin position="138"/>
        <end position="159"/>
    </location>
</feature>
<dbReference type="OrthoDB" id="10577053at2759"/>
<evidence type="ECO:0000313" key="3">
    <source>
        <dbReference type="EMBL" id="PNW83925.1"/>
    </source>
</evidence>
<evidence type="ECO:0000313" key="4">
    <source>
        <dbReference type="Proteomes" id="UP000006906"/>
    </source>
</evidence>
<gene>
    <name evidence="3" type="ORF">CHLRE_04g215200v5</name>
</gene>